<dbReference type="EMBL" id="JAAPAO010000089">
    <property type="protein sequence ID" value="KAF4673167.1"/>
    <property type="molecule type" value="Genomic_DNA"/>
</dbReference>
<sequence>MLGFPRYSSAATALTNLLTKESIWQTDVAPTSADLRVAAQKIAELVNARGTYYPPTGWTIMGWNKAGQSVEEGGLGTAQSRGSFKEIETVHVLAVEAEGAVA</sequence>
<dbReference type="AlphaFoldDB" id="A0A7J6MPC1"/>
<accession>A0A7J6MPC1</accession>
<reference evidence="1 2" key="1">
    <citation type="submission" date="2020-04" db="EMBL/GenBank/DDBJ databases">
        <title>Perkinsus chesapeaki whole genome sequence.</title>
        <authorList>
            <person name="Bogema D.R."/>
        </authorList>
    </citation>
    <scope>NUCLEOTIDE SEQUENCE [LARGE SCALE GENOMIC DNA]</scope>
    <source>
        <strain evidence="1">ATCC PRA-425</strain>
    </source>
</reference>
<name>A0A7J6MPC1_PERCH</name>
<evidence type="ECO:0000313" key="1">
    <source>
        <dbReference type="EMBL" id="KAF4673167.1"/>
    </source>
</evidence>
<organism evidence="1 2">
    <name type="scientific">Perkinsus chesapeaki</name>
    <name type="common">Clam parasite</name>
    <name type="synonym">Perkinsus andrewsi</name>
    <dbReference type="NCBI Taxonomy" id="330153"/>
    <lineage>
        <taxon>Eukaryota</taxon>
        <taxon>Sar</taxon>
        <taxon>Alveolata</taxon>
        <taxon>Perkinsozoa</taxon>
        <taxon>Perkinsea</taxon>
        <taxon>Perkinsida</taxon>
        <taxon>Perkinsidae</taxon>
        <taxon>Perkinsus</taxon>
    </lineage>
</organism>
<dbReference type="Proteomes" id="UP000591131">
    <property type="component" value="Unassembled WGS sequence"/>
</dbReference>
<gene>
    <name evidence="1" type="ORF">FOL47_010875</name>
</gene>
<evidence type="ECO:0000313" key="2">
    <source>
        <dbReference type="Proteomes" id="UP000591131"/>
    </source>
</evidence>
<protein>
    <submittedName>
        <fullName evidence="1">Uncharacterized protein</fullName>
    </submittedName>
</protein>
<comment type="caution">
    <text evidence="1">The sequence shown here is derived from an EMBL/GenBank/DDBJ whole genome shotgun (WGS) entry which is preliminary data.</text>
</comment>
<proteinExistence type="predicted"/>
<keyword evidence="2" id="KW-1185">Reference proteome</keyword>